<protein>
    <submittedName>
        <fullName evidence="2">Uncharacterized protein</fullName>
    </submittedName>
</protein>
<comment type="caution">
    <text evidence="2">The sequence shown here is derived from an EMBL/GenBank/DDBJ whole genome shotgun (WGS) entry which is preliminary data.</text>
</comment>
<dbReference type="EMBL" id="LGRX02028236">
    <property type="protein sequence ID" value="KAK3248299.1"/>
    <property type="molecule type" value="Genomic_DNA"/>
</dbReference>
<gene>
    <name evidence="2" type="ORF">CYMTET_42234</name>
</gene>
<keyword evidence="3" id="KW-1185">Reference proteome</keyword>
<proteinExistence type="predicted"/>
<sequence>MAATPEHLSSRRFGHPPVNKESEFWKQRVQQELAHEPFPPPGKDIPSAPTEFHAASEAAIQKVGADSLRSHFPGQELSKPRTPDLRFSHRQNSLPQTQNSFLQGLLAGDPPAQTPYVAYPNPDVYKQPLSASVPDKSSAGRLSSSMRSFVTSRHEKMVNSNRTEQVDQYRHKVAHPSHGLPAFDKIHSKGAPDLSDATIGCAMPFQKKYNEYSEIPEQVGGTWRYKDQTLIPRQFRNGDKMGKRIGYTEPGRRCHSSLFTLDHELENKVIRD</sequence>
<feature type="region of interest" description="Disordered" evidence="1">
    <location>
        <begin position="1"/>
        <end position="55"/>
    </location>
</feature>
<feature type="region of interest" description="Disordered" evidence="1">
    <location>
        <begin position="131"/>
        <end position="162"/>
    </location>
</feature>
<reference evidence="2 3" key="1">
    <citation type="journal article" date="2015" name="Genome Biol. Evol.">
        <title>Comparative Genomics of a Bacterivorous Green Alga Reveals Evolutionary Causalities and Consequences of Phago-Mixotrophic Mode of Nutrition.</title>
        <authorList>
            <person name="Burns J.A."/>
            <person name="Paasch A."/>
            <person name="Narechania A."/>
            <person name="Kim E."/>
        </authorList>
    </citation>
    <scope>NUCLEOTIDE SEQUENCE [LARGE SCALE GENOMIC DNA]</scope>
    <source>
        <strain evidence="2 3">PLY_AMNH</strain>
    </source>
</reference>
<evidence type="ECO:0000313" key="2">
    <source>
        <dbReference type="EMBL" id="KAK3248299.1"/>
    </source>
</evidence>
<organism evidence="2 3">
    <name type="scientific">Cymbomonas tetramitiformis</name>
    <dbReference type="NCBI Taxonomy" id="36881"/>
    <lineage>
        <taxon>Eukaryota</taxon>
        <taxon>Viridiplantae</taxon>
        <taxon>Chlorophyta</taxon>
        <taxon>Pyramimonadophyceae</taxon>
        <taxon>Pyramimonadales</taxon>
        <taxon>Pyramimonadaceae</taxon>
        <taxon>Cymbomonas</taxon>
    </lineage>
</organism>
<feature type="region of interest" description="Disordered" evidence="1">
    <location>
        <begin position="70"/>
        <end position="89"/>
    </location>
</feature>
<evidence type="ECO:0000313" key="3">
    <source>
        <dbReference type="Proteomes" id="UP001190700"/>
    </source>
</evidence>
<accession>A0AAE0C5U8</accession>
<feature type="compositionally biased region" description="Basic and acidic residues" evidence="1">
    <location>
        <begin position="78"/>
        <end position="87"/>
    </location>
</feature>
<dbReference type="AlphaFoldDB" id="A0AAE0C5U8"/>
<dbReference type="Proteomes" id="UP001190700">
    <property type="component" value="Unassembled WGS sequence"/>
</dbReference>
<evidence type="ECO:0000256" key="1">
    <source>
        <dbReference type="SAM" id="MobiDB-lite"/>
    </source>
</evidence>
<feature type="compositionally biased region" description="Low complexity" evidence="1">
    <location>
        <begin position="137"/>
        <end position="148"/>
    </location>
</feature>
<name>A0AAE0C5U8_9CHLO</name>